<dbReference type="STRING" id="914150.TQ33_0283"/>
<dbReference type="SMART" id="SM00244">
    <property type="entry name" value="PHB"/>
    <property type="match status" value="1"/>
</dbReference>
<dbReference type="PROSITE" id="PS01270">
    <property type="entry name" value="BAND_7"/>
    <property type="match status" value="1"/>
</dbReference>
<dbReference type="HOGENOM" id="CLU_024949_2_2_6"/>
<organism evidence="8 9">
    <name type="scientific">Kangiella geojedonensis</name>
    <dbReference type="NCBI Taxonomy" id="914150"/>
    <lineage>
        <taxon>Bacteria</taxon>
        <taxon>Pseudomonadati</taxon>
        <taxon>Pseudomonadota</taxon>
        <taxon>Gammaproteobacteria</taxon>
        <taxon>Kangiellales</taxon>
        <taxon>Kangiellaceae</taxon>
        <taxon>Kangiella</taxon>
    </lineage>
</organism>
<evidence type="ECO:0000256" key="4">
    <source>
        <dbReference type="ARBA" id="ARBA00022692"/>
    </source>
</evidence>
<dbReference type="Gene3D" id="3.30.479.30">
    <property type="entry name" value="Band 7 domain"/>
    <property type="match status" value="1"/>
</dbReference>
<keyword evidence="9" id="KW-1185">Reference proteome</keyword>
<dbReference type="CDD" id="cd08829">
    <property type="entry name" value="SPFH_paraslipin"/>
    <property type="match status" value="1"/>
</dbReference>
<dbReference type="InterPro" id="IPR001107">
    <property type="entry name" value="Band_7"/>
</dbReference>
<accession>A0A0F6TP60</accession>
<dbReference type="OrthoDB" id="9809197at2"/>
<dbReference type="EMBL" id="CP010975">
    <property type="protein sequence ID" value="AKE51272.1"/>
    <property type="molecule type" value="Genomic_DNA"/>
</dbReference>
<evidence type="ECO:0000313" key="8">
    <source>
        <dbReference type="EMBL" id="AKE51272.1"/>
    </source>
</evidence>
<dbReference type="FunFam" id="3.30.479.30:FF:000004">
    <property type="entry name" value="Putative membrane protease family, stomatin"/>
    <property type="match status" value="1"/>
</dbReference>
<dbReference type="GO" id="GO:0005886">
    <property type="term" value="C:plasma membrane"/>
    <property type="evidence" value="ECO:0007669"/>
    <property type="project" value="UniProtKB-ARBA"/>
</dbReference>
<dbReference type="PANTHER" id="PTHR43327">
    <property type="entry name" value="STOMATIN-LIKE PROTEIN 2, MITOCHONDRIAL"/>
    <property type="match status" value="1"/>
</dbReference>
<dbReference type="KEGG" id="kge:TQ33_0283"/>
<evidence type="ECO:0000256" key="2">
    <source>
        <dbReference type="ARBA" id="ARBA00008164"/>
    </source>
</evidence>
<evidence type="ECO:0000256" key="5">
    <source>
        <dbReference type="ARBA" id="ARBA00022989"/>
    </source>
</evidence>
<comment type="similarity">
    <text evidence="2">Belongs to the band 7/mec-2 family.</text>
</comment>
<evidence type="ECO:0000313" key="9">
    <source>
        <dbReference type="Proteomes" id="UP000034071"/>
    </source>
</evidence>
<dbReference type="RefSeq" id="WP_046560476.1">
    <property type="nucleotide sequence ID" value="NZ_CP010975.1"/>
</dbReference>
<dbReference type="SUPFAM" id="SSF117892">
    <property type="entry name" value="Band 7/SPFH domain"/>
    <property type="match status" value="1"/>
</dbReference>
<protein>
    <recommendedName>
        <fullName evidence="3">Protein QmcA</fullName>
    </recommendedName>
</protein>
<dbReference type="InterPro" id="IPR001972">
    <property type="entry name" value="Stomatin_HflK_fam"/>
</dbReference>
<name>A0A0F6TP60_9GAMM</name>
<dbReference type="GO" id="GO:0098552">
    <property type="term" value="C:side of membrane"/>
    <property type="evidence" value="ECO:0007669"/>
    <property type="project" value="UniProtKB-ARBA"/>
</dbReference>
<dbReference type="InterPro" id="IPR018080">
    <property type="entry name" value="Band_7/stomatin-like_CS"/>
</dbReference>
<evidence type="ECO:0000259" key="7">
    <source>
        <dbReference type="SMART" id="SM00244"/>
    </source>
</evidence>
<proteinExistence type="inferred from homology"/>
<evidence type="ECO:0000256" key="1">
    <source>
        <dbReference type="ARBA" id="ARBA00004167"/>
    </source>
</evidence>
<keyword evidence="5" id="KW-1133">Transmembrane helix</keyword>
<gene>
    <name evidence="8" type="ORF">TQ33_0283</name>
</gene>
<evidence type="ECO:0000256" key="6">
    <source>
        <dbReference type="ARBA" id="ARBA00023136"/>
    </source>
</evidence>
<dbReference type="Proteomes" id="UP000034071">
    <property type="component" value="Chromosome"/>
</dbReference>
<dbReference type="InterPro" id="IPR036013">
    <property type="entry name" value="Band_7/SPFH_dom_sf"/>
</dbReference>
<evidence type="ECO:0000256" key="3">
    <source>
        <dbReference type="ARBA" id="ARBA00017055"/>
    </source>
</evidence>
<dbReference type="AlphaFoldDB" id="A0A0F6TP60"/>
<reference evidence="8 9" key="1">
    <citation type="submission" date="2015-02" db="EMBL/GenBank/DDBJ databases">
        <title>Complete genome sequence of Kangiella geojedonensis strain YCS-5T.</title>
        <authorList>
            <person name="Kim K.M."/>
        </authorList>
    </citation>
    <scope>NUCLEOTIDE SEQUENCE [LARGE SCALE GENOMIC DNA]</scope>
    <source>
        <strain evidence="8 9">YCS-5</strain>
    </source>
</reference>
<dbReference type="PATRIC" id="fig|914150.5.peg.289"/>
<keyword evidence="6" id="KW-0472">Membrane</keyword>
<dbReference type="PANTHER" id="PTHR43327:SF10">
    <property type="entry name" value="STOMATIN-LIKE PROTEIN 2, MITOCHONDRIAL"/>
    <property type="match status" value="1"/>
</dbReference>
<dbReference type="PRINTS" id="PR00721">
    <property type="entry name" value="STOMATIN"/>
</dbReference>
<keyword evidence="4" id="KW-0812">Transmembrane</keyword>
<dbReference type="InterPro" id="IPR050710">
    <property type="entry name" value="Band7/mec-2_domain"/>
</dbReference>
<sequence length="302" mass="33242">MEFVIYAIVALVVLGIFLGVKTVSQGNQYTVERFGKYRKTLTPGLHVIVPIIDRIGAKVNMMEQVLDIPAQQVISQDNATVTIDAVCFYQVVDPVKATYEVNQLHRAMQNLVMTNIRTVLGSMDLDWMLSKRDEINARILTIVDEATNPWGVKVTRIEIKDILPPHDLVEAMGRQMKAERLKRAQILEAEGTKQAEILEAEGEKQAQILTAEGAKEAAFREAEARERQAEAEANATTMVSNAIAEGNVQAINYFVAQKYVDALGKIATSDNQKVLMLPLEASSVIGSVAGVAEIAKEAFSNK</sequence>
<comment type="subcellular location">
    <subcellularLocation>
        <location evidence="1">Membrane</location>
        <topology evidence="1">Single-pass membrane protein</topology>
    </subcellularLocation>
</comment>
<feature type="domain" description="Band 7" evidence="7">
    <location>
        <begin position="18"/>
        <end position="176"/>
    </location>
</feature>
<dbReference type="Pfam" id="PF01145">
    <property type="entry name" value="Band_7"/>
    <property type="match status" value="1"/>
</dbReference>